<name>A0A914XEC9_9BILA</name>
<feature type="transmembrane region" description="Helical" evidence="1">
    <location>
        <begin position="49"/>
        <end position="72"/>
    </location>
</feature>
<dbReference type="AlphaFoldDB" id="A0A914XEC9"/>
<organism evidence="2 3">
    <name type="scientific">Plectus sambesii</name>
    <dbReference type="NCBI Taxonomy" id="2011161"/>
    <lineage>
        <taxon>Eukaryota</taxon>
        <taxon>Metazoa</taxon>
        <taxon>Ecdysozoa</taxon>
        <taxon>Nematoda</taxon>
        <taxon>Chromadorea</taxon>
        <taxon>Plectida</taxon>
        <taxon>Plectina</taxon>
        <taxon>Plectoidea</taxon>
        <taxon>Plectidae</taxon>
        <taxon>Plectus</taxon>
    </lineage>
</organism>
<evidence type="ECO:0000313" key="3">
    <source>
        <dbReference type="WBParaSite" id="PSAMB.scaffold7876size6962.g30660.t1"/>
    </source>
</evidence>
<evidence type="ECO:0000313" key="2">
    <source>
        <dbReference type="Proteomes" id="UP000887566"/>
    </source>
</evidence>
<sequence length="96" mass="10797">MLPDLLDLEYNLQEWEDWMTNTMQEIFIAHLASVNCWQGGVNDEVWKRWLQWLAISYGTLGIATSAISVNALDAMRTTTSDTVATTARATLTLTTT</sequence>
<dbReference type="Proteomes" id="UP000887566">
    <property type="component" value="Unplaced"/>
</dbReference>
<evidence type="ECO:0000256" key="1">
    <source>
        <dbReference type="SAM" id="Phobius"/>
    </source>
</evidence>
<keyword evidence="1" id="KW-0472">Membrane</keyword>
<proteinExistence type="predicted"/>
<accession>A0A914XEC9</accession>
<dbReference type="WBParaSite" id="PSAMB.scaffold7876size6962.g30660.t1">
    <property type="protein sequence ID" value="PSAMB.scaffold7876size6962.g30660.t1"/>
    <property type="gene ID" value="PSAMB.scaffold7876size6962.g30660"/>
</dbReference>
<keyword evidence="1" id="KW-1133">Transmembrane helix</keyword>
<reference evidence="3" key="1">
    <citation type="submission" date="2022-11" db="UniProtKB">
        <authorList>
            <consortium name="WormBaseParasite"/>
        </authorList>
    </citation>
    <scope>IDENTIFICATION</scope>
</reference>
<protein>
    <submittedName>
        <fullName evidence="3">Uncharacterized protein</fullName>
    </submittedName>
</protein>
<keyword evidence="2" id="KW-1185">Reference proteome</keyword>
<keyword evidence="1" id="KW-0812">Transmembrane</keyword>